<dbReference type="PANTHER" id="PTHR33337">
    <property type="entry name" value="GFA DOMAIN-CONTAINING PROTEIN"/>
    <property type="match status" value="1"/>
</dbReference>
<evidence type="ECO:0000259" key="5">
    <source>
        <dbReference type="PROSITE" id="PS51891"/>
    </source>
</evidence>
<dbReference type="InterPro" id="IPR006913">
    <property type="entry name" value="CENP-V/GFA"/>
</dbReference>
<dbReference type="AlphaFoldDB" id="A0A5C4JR77"/>
<dbReference type="OrthoDB" id="7186766at2"/>
<dbReference type="Gene3D" id="3.90.1590.10">
    <property type="entry name" value="glutathione-dependent formaldehyde- activating enzyme (gfa)"/>
    <property type="match status" value="1"/>
</dbReference>
<comment type="caution">
    <text evidence="6">The sequence shown here is derived from an EMBL/GenBank/DDBJ whole genome shotgun (WGS) entry which is preliminary data.</text>
</comment>
<keyword evidence="7" id="KW-1185">Reference proteome</keyword>
<gene>
    <name evidence="6" type="ORF">FF124_12695</name>
</gene>
<reference evidence="6 7" key="1">
    <citation type="submission" date="2019-06" db="EMBL/GenBank/DDBJ databases">
        <title>Martelella lutilitoris sp. nov., isolated from a tidal mudflat.</title>
        <authorList>
            <person name="Kim Y.-J."/>
        </authorList>
    </citation>
    <scope>NUCLEOTIDE SEQUENCE [LARGE SCALE GENOMIC DNA]</scope>
    <source>
        <strain evidence="6 7">GH2-6</strain>
    </source>
</reference>
<evidence type="ECO:0000313" key="7">
    <source>
        <dbReference type="Proteomes" id="UP000307874"/>
    </source>
</evidence>
<feature type="domain" description="CENP-V/GFA" evidence="5">
    <location>
        <begin position="6"/>
        <end position="124"/>
    </location>
</feature>
<evidence type="ECO:0000313" key="6">
    <source>
        <dbReference type="EMBL" id="TNB47701.1"/>
    </source>
</evidence>
<organism evidence="6 7">
    <name type="scientific">Martelella lutilitoris</name>
    <dbReference type="NCBI Taxonomy" id="2583532"/>
    <lineage>
        <taxon>Bacteria</taxon>
        <taxon>Pseudomonadati</taxon>
        <taxon>Pseudomonadota</taxon>
        <taxon>Alphaproteobacteria</taxon>
        <taxon>Hyphomicrobiales</taxon>
        <taxon>Aurantimonadaceae</taxon>
        <taxon>Martelella</taxon>
    </lineage>
</organism>
<dbReference type="GO" id="GO:0046872">
    <property type="term" value="F:metal ion binding"/>
    <property type="evidence" value="ECO:0007669"/>
    <property type="project" value="UniProtKB-KW"/>
</dbReference>
<dbReference type="RefSeq" id="WP_138748861.1">
    <property type="nucleotide sequence ID" value="NZ_VCLB01000006.1"/>
</dbReference>
<protein>
    <submittedName>
        <fullName evidence="6">GFA family protein</fullName>
    </submittedName>
</protein>
<proteinExistence type="inferred from homology"/>
<evidence type="ECO:0000256" key="3">
    <source>
        <dbReference type="ARBA" id="ARBA00022833"/>
    </source>
</evidence>
<dbReference type="Proteomes" id="UP000307874">
    <property type="component" value="Unassembled WGS sequence"/>
</dbReference>
<keyword evidence="2" id="KW-0479">Metal-binding</keyword>
<dbReference type="PROSITE" id="PS51891">
    <property type="entry name" value="CENP_V_GFA"/>
    <property type="match status" value="1"/>
</dbReference>
<evidence type="ECO:0000256" key="4">
    <source>
        <dbReference type="ARBA" id="ARBA00023239"/>
    </source>
</evidence>
<dbReference type="GO" id="GO:0016846">
    <property type="term" value="F:carbon-sulfur lyase activity"/>
    <property type="evidence" value="ECO:0007669"/>
    <property type="project" value="InterPro"/>
</dbReference>
<dbReference type="EMBL" id="VCLB01000006">
    <property type="protein sequence ID" value="TNB47701.1"/>
    <property type="molecule type" value="Genomic_DNA"/>
</dbReference>
<dbReference type="Pfam" id="PF04828">
    <property type="entry name" value="GFA"/>
    <property type="match status" value="1"/>
</dbReference>
<name>A0A5C4JR77_9HYPH</name>
<keyword evidence="3" id="KW-0862">Zinc</keyword>
<dbReference type="PANTHER" id="PTHR33337:SF40">
    <property type="entry name" value="CENP-V_GFA DOMAIN-CONTAINING PROTEIN-RELATED"/>
    <property type="match status" value="1"/>
</dbReference>
<sequence>MTEEVFEGGCFCGAVRFAMRGRPIFIHACHCRDCQRQSGGPFVINGLTEADRIRLTKGEPARRTQPTDSGYPHDVYFCADCGSALWSDYGRRGWMLFVRIATLDAPESFVPDVHIYTVSKLPWLPLPDGAPTFERYYDLKSVWPAASIARREKARALAERKRDNPV</sequence>
<dbReference type="InterPro" id="IPR011057">
    <property type="entry name" value="Mss4-like_sf"/>
</dbReference>
<comment type="similarity">
    <text evidence="1">Belongs to the Gfa family.</text>
</comment>
<evidence type="ECO:0000256" key="2">
    <source>
        <dbReference type="ARBA" id="ARBA00022723"/>
    </source>
</evidence>
<evidence type="ECO:0000256" key="1">
    <source>
        <dbReference type="ARBA" id="ARBA00005495"/>
    </source>
</evidence>
<dbReference type="SUPFAM" id="SSF51316">
    <property type="entry name" value="Mss4-like"/>
    <property type="match status" value="1"/>
</dbReference>
<accession>A0A5C4JR77</accession>
<keyword evidence="4" id="KW-0456">Lyase</keyword>